<dbReference type="InterPro" id="IPR014014">
    <property type="entry name" value="RNA_helicase_DEAD_Q_motif"/>
</dbReference>
<evidence type="ECO:0000259" key="10">
    <source>
        <dbReference type="PROSITE" id="PS51195"/>
    </source>
</evidence>
<gene>
    <name evidence="12" type="primary">LOC106807357</name>
</gene>
<reference evidence="12" key="1">
    <citation type="submission" date="2025-08" db="UniProtKB">
        <authorList>
            <consortium name="RefSeq"/>
        </authorList>
    </citation>
    <scope>IDENTIFICATION</scope>
</reference>
<dbReference type="Pfam" id="PF00270">
    <property type="entry name" value="DEAD"/>
    <property type="match status" value="1"/>
</dbReference>
<sequence>MLRSYPMDTKVIAHNIGKKVRTNDIHITEHVDFAGLLLSGSVQNGLRTAGFKRPSPIQLKAIPLGRCGLDLIVQAKSGTGKTCVFTVIALENLVAESAATQVLVLAPTREIAIQITEVFHMIGSGIPNLKCAHFIGGTTLQQDVLKAKRCHVAVGTPGRIMQLIEQQILKTDSIRMFVLDEADKLLEESFQEQINWIYSTLPENKQILALSATYPEYLAEHLTHYMRNPMFVRLDSSNPALLGVQQYYHIVPFHPIPQKAFDNKLKALFELLSTVTFHQCLIFSNYQTRAQTLSEQLNARGWPTAYICGSQDQKQRTHILTQLKLLQCRILVSTDLTSRGIDAEYVNLVVNLDVPYDTDTYLHRVGRAGRFGSIGAAVSIATIGKEEGSIKNFMEICNTHVKKLPEPFPEDLVTATDGRYFSDKVSKIEVYKKHDDSGTMQHSNGEHITDLTTLHGSQSNEKPISDSKENVPPLLSNTLIENRNDFPSKSIVNVDAKPSLVADCSEPHASLNTIMEAVSSGIFKTMYMHEKQYFYQSDEVATSSDEPSQVHEGCTTCSGSGCIGRQRHKIGTSVKHLPFKTKLTSSKDCRDNWSDVQTDVHSISNGTRHLPANIASNTSDALGELPCSVFISNKKDASYVNNLSGSVNVGYSSPHPETPLLKIKAQTKVQQNSFQNIKDDLDVFITAFTEPVRNEVLLMLQGKEMYPNKYIHECKIQKNLDLVAPVAVRSKCSMCLHFQDNQLREIIHQKLLKSRCRQNGIQHCQNPDCETVESSESGLSSTTRSHVDIHTGNTHQTNSRKPCGQSTWLSHVSNGKTIQRNAKVVESMLSKPLIENSDAISHNIQTTHNQDIDVNRVAQPSAGSGISNEPCIASVTHKARFSDKKKEDSQSVGGCKSQQMQTKLDEKSVASETLVVSSQQLPDSIAVQKSFSRDHYKGDGNNKETSIATKKSENALYYRGQPAEHIEEYETSERSGDFFSDTETNSKTSSVTSSSETSDDEAFEACERKSATLHGPAKRWPSDTRKTNPVYSNTSKQCSYCHRVSACRQEENTTALCCYMKRVSDWYWNCNVSRRYAPYSYTSRDWLTGWYVSGALSNYYRNNGFYMYASRISKANDT</sequence>
<dbReference type="PROSITE" id="PS51195">
    <property type="entry name" value="Q_MOTIF"/>
    <property type="match status" value="1"/>
</dbReference>
<keyword evidence="5" id="KW-0067">ATP-binding</keyword>
<keyword evidence="3" id="KW-0378">Hydrolase</keyword>
<dbReference type="Pfam" id="PF00271">
    <property type="entry name" value="Helicase_C"/>
    <property type="match status" value="1"/>
</dbReference>
<dbReference type="PROSITE" id="PS51192">
    <property type="entry name" value="HELICASE_ATP_BIND_1"/>
    <property type="match status" value="1"/>
</dbReference>
<evidence type="ECO:0000256" key="6">
    <source>
        <dbReference type="PROSITE-ProRule" id="PRU00552"/>
    </source>
</evidence>
<dbReference type="PANTHER" id="PTHR47959:SF1">
    <property type="entry name" value="ATP-DEPENDENT RNA HELICASE DBPA"/>
    <property type="match status" value="1"/>
</dbReference>
<accession>A0ABM1DYY3</accession>
<protein>
    <recommendedName>
        <fullName evidence="1">RNA helicase</fullName>
        <ecNumber evidence="1">3.6.4.13</ecNumber>
    </recommendedName>
</protein>
<dbReference type="SMART" id="SM00487">
    <property type="entry name" value="DEXDc"/>
    <property type="match status" value="1"/>
</dbReference>
<organism evidence="11 12">
    <name type="scientific">Priapulus caudatus</name>
    <name type="common">Priapulid worm</name>
    <dbReference type="NCBI Taxonomy" id="37621"/>
    <lineage>
        <taxon>Eukaryota</taxon>
        <taxon>Metazoa</taxon>
        <taxon>Ecdysozoa</taxon>
        <taxon>Scalidophora</taxon>
        <taxon>Priapulida</taxon>
        <taxon>Priapulimorpha</taxon>
        <taxon>Priapulimorphida</taxon>
        <taxon>Priapulidae</taxon>
        <taxon>Priapulus</taxon>
    </lineage>
</organism>
<evidence type="ECO:0000256" key="7">
    <source>
        <dbReference type="SAM" id="MobiDB-lite"/>
    </source>
</evidence>
<feature type="region of interest" description="Disordered" evidence="7">
    <location>
        <begin position="926"/>
        <end position="948"/>
    </location>
</feature>
<feature type="compositionally biased region" description="Low complexity" evidence="7">
    <location>
        <begin position="982"/>
        <end position="996"/>
    </location>
</feature>
<keyword evidence="4" id="KW-0347">Helicase</keyword>
<proteinExistence type="predicted"/>
<dbReference type="InterPro" id="IPR000629">
    <property type="entry name" value="RNA-helicase_DEAD-box_CS"/>
</dbReference>
<dbReference type="InterPro" id="IPR011545">
    <property type="entry name" value="DEAD/DEAH_box_helicase_dom"/>
</dbReference>
<dbReference type="PROSITE" id="PS00039">
    <property type="entry name" value="DEAD_ATP_HELICASE"/>
    <property type="match status" value="1"/>
</dbReference>
<feature type="domain" description="Helicase C-terminal" evidence="9">
    <location>
        <begin position="264"/>
        <end position="412"/>
    </location>
</feature>
<evidence type="ECO:0000259" key="8">
    <source>
        <dbReference type="PROSITE" id="PS51192"/>
    </source>
</evidence>
<evidence type="ECO:0000313" key="11">
    <source>
        <dbReference type="Proteomes" id="UP000695022"/>
    </source>
</evidence>
<name>A0ABM1DYY3_PRICU</name>
<dbReference type="PANTHER" id="PTHR47959">
    <property type="entry name" value="ATP-DEPENDENT RNA HELICASE RHLE-RELATED"/>
    <property type="match status" value="1"/>
</dbReference>
<dbReference type="CDD" id="cd18787">
    <property type="entry name" value="SF2_C_DEAD"/>
    <property type="match status" value="1"/>
</dbReference>
<dbReference type="RefSeq" id="XP_014665154.1">
    <property type="nucleotide sequence ID" value="XM_014809668.1"/>
</dbReference>
<feature type="domain" description="Helicase ATP-binding" evidence="8">
    <location>
        <begin position="62"/>
        <end position="232"/>
    </location>
</feature>
<evidence type="ECO:0000256" key="3">
    <source>
        <dbReference type="ARBA" id="ARBA00022801"/>
    </source>
</evidence>
<dbReference type="Proteomes" id="UP000695022">
    <property type="component" value="Unplaced"/>
</dbReference>
<dbReference type="GeneID" id="106807357"/>
<feature type="region of interest" description="Disordered" evidence="7">
    <location>
        <begin position="771"/>
        <end position="805"/>
    </location>
</feature>
<feature type="compositionally biased region" description="Basic and acidic residues" evidence="7">
    <location>
        <begin position="931"/>
        <end position="942"/>
    </location>
</feature>
<dbReference type="InterPro" id="IPR014001">
    <property type="entry name" value="Helicase_ATP-bd"/>
</dbReference>
<dbReference type="CDD" id="cd17943">
    <property type="entry name" value="DEADc_DDX20"/>
    <property type="match status" value="1"/>
</dbReference>
<feature type="compositionally biased region" description="Low complexity" evidence="7">
    <location>
        <begin position="772"/>
        <end position="784"/>
    </location>
</feature>
<keyword evidence="2" id="KW-0547">Nucleotide-binding</keyword>
<feature type="domain" description="DEAD-box RNA helicase Q" evidence="10">
    <location>
        <begin position="31"/>
        <end position="59"/>
    </location>
</feature>
<dbReference type="PROSITE" id="PS51194">
    <property type="entry name" value="HELICASE_CTER"/>
    <property type="match status" value="1"/>
</dbReference>
<evidence type="ECO:0000256" key="1">
    <source>
        <dbReference type="ARBA" id="ARBA00012552"/>
    </source>
</evidence>
<dbReference type="SUPFAM" id="SSF52540">
    <property type="entry name" value="P-loop containing nucleoside triphosphate hydrolases"/>
    <property type="match status" value="1"/>
</dbReference>
<dbReference type="EC" id="3.6.4.13" evidence="1"/>
<keyword evidence="11" id="KW-1185">Reference proteome</keyword>
<feature type="short sequence motif" description="Q motif" evidence="6">
    <location>
        <begin position="31"/>
        <end position="59"/>
    </location>
</feature>
<dbReference type="InterPro" id="IPR027417">
    <property type="entry name" value="P-loop_NTPase"/>
</dbReference>
<evidence type="ECO:0000256" key="4">
    <source>
        <dbReference type="ARBA" id="ARBA00022806"/>
    </source>
</evidence>
<dbReference type="InterPro" id="IPR001650">
    <property type="entry name" value="Helicase_C-like"/>
</dbReference>
<evidence type="ECO:0000256" key="2">
    <source>
        <dbReference type="ARBA" id="ARBA00022741"/>
    </source>
</evidence>
<dbReference type="InterPro" id="IPR050079">
    <property type="entry name" value="DEAD_box_RNA_helicase"/>
</dbReference>
<dbReference type="Gene3D" id="3.40.50.300">
    <property type="entry name" value="P-loop containing nucleotide triphosphate hydrolases"/>
    <property type="match status" value="2"/>
</dbReference>
<feature type="region of interest" description="Disordered" evidence="7">
    <location>
        <begin position="968"/>
        <end position="1000"/>
    </location>
</feature>
<dbReference type="SMART" id="SM00490">
    <property type="entry name" value="HELICc"/>
    <property type="match status" value="1"/>
</dbReference>
<evidence type="ECO:0000259" key="9">
    <source>
        <dbReference type="PROSITE" id="PS51194"/>
    </source>
</evidence>
<feature type="compositionally biased region" description="Polar residues" evidence="7">
    <location>
        <begin position="791"/>
        <end position="805"/>
    </location>
</feature>
<evidence type="ECO:0000313" key="12">
    <source>
        <dbReference type="RefSeq" id="XP_014665154.1"/>
    </source>
</evidence>
<evidence type="ECO:0000256" key="5">
    <source>
        <dbReference type="ARBA" id="ARBA00022840"/>
    </source>
</evidence>